<evidence type="ECO:0000313" key="7">
    <source>
        <dbReference type="Proteomes" id="UP000236655"/>
    </source>
</evidence>
<name>A0A2I7N8L4_9NEIS</name>
<dbReference type="SUPFAM" id="SSF53850">
    <property type="entry name" value="Periplasmic binding protein-like II"/>
    <property type="match status" value="1"/>
</dbReference>
<keyword evidence="2" id="KW-0805">Transcription regulation</keyword>
<dbReference type="PRINTS" id="PR00039">
    <property type="entry name" value="HTHLYSR"/>
</dbReference>
<dbReference type="Pfam" id="PF00126">
    <property type="entry name" value="HTH_1"/>
    <property type="match status" value="1"/>
</dbReference>
<dbReference type="PANTHER" id="PTHR30537:SF5">
    <property type="entry name" value="HTH-TYPE TRANSCRIPTIONAL ACTIVATOR TTDR-RELATED"/>
    <property type="match status" value="1"/>
</dbReference>
<evidence type="ECO:0000256" key="2">
    <source>
        <dbReference type="ARBA" id="ARBA00023015"/>
    </source>
</evidence>
<dbReference type="InterPro" id="IPR000847">
    <property type="entry name" value="LysR_HTH_N"/>
</dbReference>
<reference evidence="7" key="1">
    <citation type="submission" date="2017-11" db="EMBL/GenBank/DDBJ databases">
        <authorList>
            <person name="Chan K.G."/>
            <person name="Lee L.S."/>
        </authorList>
    </citation>
    <scope>NUCLEOTIDE SEQUENCE [LARGE SCALE GENOMIC DNA]</scope>
    <source>
        <strain evidence="7">DSM 100970</strain>
    </source>
</reference>
<evidence type="ECO:0000313" key="6">
    <source>
        <dbReference type="EMBL" id="AUR52781.1"/>
    </source>
</evidence>
<evidence type="ECO:0000256" key="4">
    <source>
        <dbReference type="ARBA" id="ARBA00023163"/>
    </source>
</evidence>
<organism evidence="6 7">
    <name type="scientific">Aquella oligotrophica</name>
    <dbReference type="NCBI Taxonomy" id="2067065"/>
    <lineage>
        <taxon>Bacteria</taxon>
        <taxon>Pseudomonadati</taxon>
        <taxon>Pseudomonadota</taxon>
        <taxon>Betaproteobacteria</taxon>
        <taxon>Neisseriales</taxon>
        <taxon>Neisseriaceae</taxon>
        <taxon>Aquella</taxon>
    </lineage>
</organism>
<dbReference type="PROSITE" id="PS50931">
    <property type="entry name" value="HTH_LYSR"/>
    <property type="match status" value="1"/>
</dbReference>
<keyword evidence="7" id="KW-1185">Reference proteome</keyword>
<dbReference type="InterPro" id="IPR036390">
    <property type="entry name" value="WH_DNA-bd_sf"/>
</dbReference>
<dbReference type="Proteomes" id="UP000236655">
    <property type="component" value="Chromosome"/>
</dbReference>
<dbReference type="Pfam" id="PF03466">
    <property type="entry name" value="LysR_substrate"/>
    <property type="match status" value="1"/>
</dbReference>
<proteinExistence type="inferred from homology"/>
<sequence>MIPQPFNKKYLSMYFSRGKEMFDDLSLFINIVDCGSYSKATNKLNLYQSKISRRMKNLENSLGVSLFKKNTRKMELTDTGMVAYKMFKNSFSSLQNKLDDFSALNKAVCGEVKVILPPLFAKIYINNQISKFVSNYPEIKLRLSYLTANEEELNYFNNYDLIINHLPPSKPYHILRVLFESKLILVTTKNYIDRNNEIKNLHDLIEHKIITTAENEKQLLAYGENSHINQKISLGNGIINLNCWNATLDLLQLGDTMAFIPEFAIKAELKSGALTRVLPEFHFGKIKYYLIQANHETSMKHEIVKEFLYSCSLPENKEQDNSIKLHLQKDITKNSRLNLLTTTANNRGLEPNTYSFRLR</sequence>
<dbReference type="InterPro" id="IPR058163">
    <property type="entry name" value="LysR-type_TF_proteobact-type"/>
</dbReference>
<comment type="similarity">
    <text evidence="1">Belongs to the LysR transcriptional regulatory family.</text>
</comment>
<dbReference type="Gene3D" id="1.10.10.10">
    <property type="entry name" value="Winged helix-like DNA-binding domain superfamily/Winged helix DNA-binding domain"/>
    <property type="match status" value="1"/>
</dbReference>
<dbReference type="AlphaFoldDB" id="A0A2I7N8L4"/>
<dbReference type="InterPro" id="IPR036388">
    <property type="entry name" value="WH-like_DNA-bd_sf"/>
</dbReference>
<keyword evidence="3" id="KW-0238">DNA-binding</keyword>
<evidence type="ECO:0000256" key="1">
    <source>
        <dbReference type="ARBA" id="ARBA00009437"/>
    </source>
</evidence>
<dbReference type="KEGG" id="nba:CUN60_10920"/>
<feature type="domain" description="HTH lysR-type" evidence="5">
    <location>
        <begin position="22"/>
        <end position="77"/>
    </location>
</feature>
<protein>
    <recommendedName>
        <fullName evidence="5">HTH lysR-type domain-containing protein</fullName>
    </recommendedName>
</protein>
<dbReference type="GO" id="GO:0003700">
    <property type="term" value="F:DNA-binding transcription factor activity"/>
    <property type="evidence" value="ECO:0007669"/>
    <property type="project" value="InterPro"/>
</dbReference>
<gene>
    <name evidence="6" type="ORF">CUN60_10920</name>
</gene>
<evidence type="ECO:0000256" key="3">
    <source>
        <dbReference type="ARBA" id="ARBA00023125"/>
    </source>
</evidence>
<accession>A0A2I7N8L4</accession>
<dbReference type="EMBL" id="CP024847">
    <property type="protein sequence ID" value="AUR52781.1"/>
    <property type="molecule type" value="Genomic_DNA"/>
</dbReference>
<dbReference type="Gene3D" id="3.40.190.290">
    <property type="match status" value="1"/>
</dbReference>
<dbReference type="SUPFAM" id="SSF46785">
    <property type="entry name" value="Winged helix' DNA-binding domain"/>
    <property type="match status" value="1"/>
</dbReference>
<dbReference type="GO" id="GO:0043565">
    <property type="term" value="F:sequence-specific DNA binding"/>
    <property type="evidence" value="ECO:0007669"/>
    <property type="project" value="TreeGrafter"/>
</dbReference>
<keyword evidence="4" id="KW-0804">Transcription</keyword>
<dbReference type="InterPro" id="IPR005119">
    <property type="entry name" value="LysR_subst-bd"/>
</dbReference>
<dbReference type="PANTHER" id="PTHR30537">
    <property type="entry name" value="HTH-TYPE TRANSCRIPTIONAL REGULATOR"/>
    <property type="match status" value="1"/>
</dbReference>
<evidence type="ECO:0000259" key="5">
    <source>
        <dbReference type="PROSITE" id="PS50931"/>
    </source>
</evidence>
<dbReference type="GO" id="GO:0006351">
    <property type="term" value="P:DNA-templated transcription"/>
    <property type="evidence" value="ECO:0007669"/>
    <property type="project" value="TreeGrafter"/>
</dbReference>